<keyword evidence="5 7" id="KW-0418">Kinase</keyword>
<comment type="similarity">
    <text evidence="1 7">Belongs to the adenylate kinase family.</text>
</comment>
<dbReference type="SUPFAM" id="SSF52540">
    <property type="entry name" value="P-loop containing nucleoside triphosphate hydrolases"/>
    <property type="match status" value="1"/>
</dbReference>
<organism evidence="8 9">
    <name type="scientific">Capsicum annuum</name>
    <name type="common">Capsicum pepper</name>
    <dbReference type="NCBI Taxonomy" id="4072"/>
    <lineage>
        <taxon>Eukaryota</taxon>
        <taxon>Viridiplantae</taxon>
        <taxon>Streptophyta</taxon>
        <taxon>Embryophyta</taxon>
        <taxon>Tracheophyta</taxon>
        <taxon>Spermatophyta</taxon>
        <taxon>Magnoliopsida</taxon>
        <taxon>eudicotyledons</taxon>
        <taxon>Gunneridae</taxon>
        <taxon>Pentapetalae</taxon>
        <taxon>asterids</taxon>
        <taxon>lamiids</taxon>
        <taxon>Solanales</taxon>
        <taxon>Solanaceae</taxon>
        <taxon>Solanoideae</taxon>
        <taxon>Capsiceae</taxon>
        <taxon>Capsicum</taxon>
    </lineage>
</organism>
<dbReference type="Gene3D" id="3.40.50.300">
    <property type="entry name" value="P-loop containing nucleotide triphosphate hydrolases"/>
    <property type="match status" value="1"/>
</dbReference>
<name>A0A2G2ZN16_CAPAN</name>
<evidence type="ECO:0000313" key="9">
    <source>
        <dbReference type="Proteomes" id="UP000222542"/>
    </source>
</evidence>
<dbReference type="EC" id="2.7.4.3" evidence="2"/>
<keyword evidence="3 7" id="KW-0808">Transferase</keyword>
<dbReference type="Pfam" id="PF00406">
    <property type="entry name" value="ADK"/>
    <property type="match status" value="1"/>
</dbReference>
<evidence type="ECO:0000256" key="1">
    <source>
        <dbReference type="ARBA" id="ARBA00007220"/>
    </source>
</evidence>
<keyword evidence="9" id="KW-1185">Reference proteome</keyword>
<dbReference type="InterPro" id="IPR033690">
    <property type="entry name" value="Adenylat_kinase_CS"/>
</dbReference>
<evidence type="ECO:0000256" key="6">
    <source>
        <dbReference type="ARBA" id="ARBA00031517"/>
    </source>
</evidence>
<dbReference type="CDD" id="cd01428">
    <property type="entry name" value="ADK"/>
    <property type="match status" value="1"/>
</dbReference>
<evidence type="ECO:0000256" key="7">
    <source>
        <dbReference type="RuleBase" id="RU003330"/>
    </source>
</evidence>
<dbReference type="PANTHER" id="PTHR23359">
    <property type="entry name" value="NUCLEOTIDE KINASE"/>
    <property type="match status" value="1"/>
</dbReference>
<dbReference type="SMR" id="A0A2G2ZN16"/>
<dbReference type="InterPro" id="IPR000850">
    <property type="entry name" value="Adenylat/UMP-CMP_kin"/>
</dbReference>
<comment type="caution">
    <text evidence="8">The sequence shown here is derived from an EMBL/GenBank/DDBJ whole genome shotgun (WGS) entry which is preliminary data.</text>
</comment>
<dbReference type="Proteomes" id="UP000222542">
    <property type="component" value="Unassembled WGS sequence"/>
</dbReference>
<dbReference type="STRING" id="4072.A0A2G2ZN16"/>
<accession>A0A2G2ZN16</accession>
<evidence type="ECO:0000256" key="2">
    <source>
        <dbReference type="ARBA" id="ARBA00012955"/>
    </source>
</evidence>
<evidence type="ECO:0000313" key="8">
    <source>
        <dbReference type="EMBL" id="PHT83392.1"/>
    </source>
</evidence>
<reference evidence="8 9" key="2">
    <citation type="journal article" date="2017" name="Genome Biol.">
        <title>New reference genome sequences of hot pepper reveal the massive evolution of plant disease-resistance genes by retroduplication.</title>
        <authorList>
            <person name="Kim S."/>
            <person name="Park J."/>
            <person name="Yeom S.I."/>
            <person name="Kim Y.M."/>
            <person name="Seo E."/>
            <person name="Kim K.T."/>
            <person name="Kim M.S."/>
            <person name="Lee J.M."/>
            <person name="Cheong K."/>
            <person name="Shin H.S."/>
            <person name="Kim S.B."/>
            <person name="Han K."/>
            <person name="Lee J."/>
            <person name="Park M."/>
            <person name="Lee H.A."/>
            <person name="Lee H.Y."/>
            <person name="Lee Y."/>
            <person name="Oh S."/>
            <person name="Lee J.H."/>
            <person name="Choi E."/>
            <person name="Choi E."/>
            <person name="Lee S.E."/>
            <person name="Jeon J."/>
            <person name="Kim H."/>
            <person name="Choi G."/>
            <person name="Song H."/>
            <person name="Lee J."/>
            <person name="Lee S.C."/>
            <person name="Kwon J.K."/>
            <person name="Lee H.Y."/>
            <person name="Koo N."/>
            <person name="Hong Y."/>
            <person name="Kim R.W."/>
            <person name="Kang W.H."/>
            <person name="Huh J.H."/>
            <person name="Kang B.C."/>
            <person name="Yang T.J."/>
            <person name="Lee Y.H."/>
            <person name="Bennetzen J.L."/>
            <person name="Choi D."/>
        </authorList>
    </citation>
    <scope>NUCLEOTIDE SEQUENCE [LARGE SCALE GENOMIC DNA]</scope>
    <source>
        <strain evidence="9">cv. CM334</strain>
    </source>
</reference>
<protein>
    <recommendedName>
        <fullName evidence="2">adenylate kinase</fullName>
        <ecNumber evidence="2">2.7.4.3</ecNumber>
    </recommendedName>
    <alternativeName>
        <fullName evidence="6">ATP:AMP phosphotransferase</fullName>
    </alternativeName>
</protein>
<dbReference type="InterPro" id="IPR027417">
    <property type="entry name" value="P-loop_NTPase"/>
</dbReference>
<dbReference type="GO" id="GO:0004017">
    <property type="term" value="F:AMP kinase activity"/>
    <property type="evidence" value="ECO:0007669"/>
    <property type="project" value="UniProtKB-EC"/>
</dbReference>
<dbReference type="EMBL" id="AYRZ02000004">
    <property type="protein sequence ID" value="PHT83392.1"/>
    <property type="molecule type" value="Genomic_DNA"/>
</dbReference>
<dbReference type="Gramene" id="PHT83392">
    <property type="protein sequence ID" value="PHT83392"/>
    <property type="gene ID" value="T459_11835"/>
</dbReference>
<dbReference type="GO" id="GO:0005524">
    <property type="term" value="F:ATP binding"/>
    <property type="evidence" value="ECO:0007669"/>
    <property type="project" value="InterPro"/>
</dbReference>
<dbReference type="AlphaFoldDB" id="A0A2G2ZN16"/>
<sequence length="220" mass="24867">MTKEAAAMGLNTGNMMVVFNSWTLVRCLNLLTFKIFWKFGWLDELGMRKIILSRDDERIKMRILVYGLVSVDEANFQQQVHNYQYLSNAQVIEALRKVMDKPVSRGPYLGSGVKINLRKCEVTPVGAVNNIEEIVQVLNFKYGLVYVAAGDLLREKIIAGSVNGKQAKEFMDKGKLVPDEIVVTMVKECLNGPYSQENGWFLDGYPRNSSQPIALTEFGF</sequence>
<gene>
    <name evidence="8" type="ORF">T459_11835</name>
</gene>
<keyword evidence="4" id="KW-0547">Nucleotide-binding</keyword>
<proteinExistence type="inferred from homology"/>
<reference evidence="8 9" key="1">
    <citation type="journal article" date="2014" name="Nat. Genet.">
        <title>Genome sequence of the hot pepper provides insights into the evolution of pungency in Capsicum species.</title>
        <authorList>
            <person name="Kim S."/>
            <person name="Park M."/>
            <person name="Yeom S.I."/>
            <person name="Kim Y.M."/>
            <person name="Lee J.M."/>
            <person name="Lee H.A."/>
            <person name="Seo E."/>
            <person name="Choi J."/>
            <person name="Cheong K."/>
            <person name="Kim K.T."/>
            <person name="Jung K."/>
            <person name="Lee G.W."/>
            <person name="Oh S.K."/>
            <person name="Bae C."/>
            <person name="Kim S.B."/>
            <person name="Lee H.Y."/>
            <person name="Kim S.Y."/>
            <person name="Kim M.S."/>
            <person name="Kang B.C."/>
            <person name="Jo Y.D."/>
            <person name="Yang H.B."/>
            <person name="Jeong H.J."/>
            <person name="Kang W.H."/>
            <person name="Kwon J.K."/>
            <person name="Shin C."/>
            <person name="Lim J.Y."/>
            <person name="Park J.H."/>
            <person name="Huh J.H."/>
            <person name="Kim J.S."/>
            <person name="Kim B.D."/>
            <person name="Cohen O."/>
            <person name="Paran I."/>
            <person name="Suh M.C."/>
            <person name="Lee S.B."/>
            <person name="Kim Y.K."/>
            <person name="Shin Y."/>
            <person name="Noh S.J."/>
            <person name="Park J."/>
            <person name="Seo Y.S."/>
            <person name="Kwon S.Y."/>
            <person name="Kim H.A."/>
            <person name="Park J.M."/>
            <person name="Kim H.J."/>
            <person name="Choi S.B."/>
            <person name="Bosland P.W."/>
            <person name="Reeves G."/>
            <person name="Jo S.H."/>
            <person name="Lee B.W."/>
            <person name="Cho H.T."/>
            <person name="Choi H.S."/>
            <person name="Lee M.S."/>
            <person name="Yu Y."/>
            <person name="Do Choi Y."/>
            <person name="Park B.S."/>
            <person name="van Deynze A."/>
            <person name="Ashrafi H."/>
            <person name="Hill T."/>
            <person name="Kim W.T."/>
            <person name="Pai H.S."/>
            <person name="Ahn H.K."/>
            <person name="Yeam I."/>
            <person name="Giovannoni J.J."/>
            <person name="Rose J.K."/>
            <person name="Sorensen I."/>
            <person name="Lee S.J."/>
            <person name="Kim R.W."/>
            <person name="Choi I.Y."/>
            <person name="Choi B.S."/>
            <person name="Lim J.S."/>
            <person name="Lee Y.H."/>
            <person name="Choi D."/>
        </authorList>
    </citation>
    <scope>NUCLEOTIDE SEQUENCE [LARGE SCALE GENOMIC DNA]</scope>
    <source>
        <strain evidence="9">cv. CM334</strain>
    </source>
</reference>
<dbReference type="PRINTS" id="PR00094">
    <property type="entry name" value="ADENYLTKNASE"/>
</dbReference>
<dbReference type="PROSITE" id="PS00113">
    <property type="entry name" value="ADENYLATE_KINASE"/>
    <property type="match status" value="1"/>
</dbReference>
<evidence type="ECO:0000256" key="4">
    <source>
        <dbReference type="ARBA" id="ARBA00022741"/>
    </source>
</evidence>
<evidence type="ECO:0000256" key="3">
    <source>
        <dbReference type="ARBA" id="ARBA00022679"/>
    </source>
</evidence>
<evidence type="ECO:0000256" key="5">
    <source>
        <dbReference type="ARBA" id="ARBA00022777"/>
    </source>
</evidence>